<dbReference type="InterPro" id="IPR029058">
    <property type="entry name" value="AB_hydrolase_fold"/>
</dbReference>
<keyword evidence="3 7" id="KW-0812">Transmembrane</keyword>
<evidence type="ECO:0000256" key="1">
    <source>
        <dbReference type="ARBA" id="ARBA00004141"/>
    </source>
</evidence>
<evidence type="ECO:0000313" key="8">
    <source>
        <dbReference type="EMBL" id="MDE45333.1"/>
    </source>
</evidence>
<name>A0A6G1S5V8_9ACAR</name>
<feature type="region of interest" description="Disordered" evidence="6">
    <location>
        <begin position="555"/>
        <end position="590"/>
    </location>
</feature>
<evidence type="ECO:0000256" key="6">
    <source>
        <dbReference type="SAM" id="MobiDB-lite"/>
    </source>
</evidence>
<dbReference type="PANTHER" id="PTHR17920:SF3">
    <property type="entry name" value="TRANSMEMBRANE AND COILED-COIL DOMAIN-CONTAINING PROTEIN 4"/>
    <property type="match status" value="1"/>
</dbReference>
<evidence type="ECO:0000256" key="2">
    <source>
        <dbReference type="ARBA" id="ARBA00009824"/>
    </source>
</evidence>
<comment type="subcellular location">
    <subcellularLocation>
        <location evidence="1">Membrane</location>
        <topology evidence="1">Multi-pass membrane protein</topology>
    </subcellularLocation>
</comment>
<sequence length="713" mass="78368">MSSSASSPVDPQSNGGKSRDHDEDHEETNSQESSIVSSIDDVVAFSLCALCSIRLNHLYPEDYHESFRTNTIKRMVKHFKLPPRVENSVHEFVADDEFTFLSSIKNNHGAKTFNLIVELVLFSILSGSHDARMHYLIVDVAELLGIPRDLVEIHCESIYEHLLKAQSEEQTSDDEKYREKRDTRKKIKKYLAIGLTSLGGGLIIGVTGGLAAPVVISSLSAMIGVGSVAMSATAISGVVGSLFGIGGAGLVQSKMRNRIGDLEEFAFQSLNPENDQTSLTITIAISGWITDDGENRFSEPWKYLNHSKEQYCLQYESKYLLELSQAMDYLLSFVVSYATQEALKYTFLAGLISAIAWPTALLSMSNIIDNPWDCCLGRSAEAGKHLADVLMSRQQGKRPVSLIGFSLGARVIFSCLQELSRRKNSEGIICDIVLLGAPVSASLDQWKPLARIISGRVINGYSVSDWLLKFLYRTSSAAIHVAGLQKLCWQDKRVTNVDLTPLVGGHSDYYKKLTEILEYVNIKTLVKIEDDLVIAERQTKASTSGIEAAAAQSEAAATTMISDEPSRPATSASDSLAEKIPSATSDSGIERTISESTNLSASPLHQQTNSPTPLALDLPIESLSTTATTTYLRNDHQVRTNSRPVARNTNEHTALGYLDKARLRPSSLVRLADRRQFHIGKSLETNLTCPRSSALQPIQVLGERRLRIRSKSI</sequence>
<feature type="transmembrane region" description="Helical" evidence="7">
    <location>
        <begin position="228"/>
        <end position="251"/>
    </location>
</feature>
<feature type="transmembrane region" description="Helical" evidence="7">
    <location>
        <begin position="190"/>
        <end position="216"/>
    </location>
</feature>
<keyword evidence="5 7" id="KW-0472">Membrane</keyword>
<evidence type="ECO:0000256" key="3">
    <source>
        <dbReference type="ARBA" id="ARBA00022692"/>
    </source>
</evidence>
<dbReference type="AlphaFoldDB" id="A0A6G1S5V8"/>
<keyword evidence="4 7" id="KW-1133">Transmembrane helix</keyword>
<evidence type="ECO:0000256" key="5">
    <source>
        <dbReference type="ARBA" id="ARBA00023136"/>
    </source>
</evidence>
<feature type="transmembrane region" description="Helical" evidence="7">
    <location>
        <begin position="345"/>
        <end position="368"/>
    </location>
</feature>
<dbReference type="GO" id="GO:0016020">
    <property type="term" value="C:membrane"/>
    <property type="evidence" value="ECO:0007669"/>
    <property type="project" value="UniProtKB-SubCell"/>
</dbReference>
<feature type="region of interest" description="Disordered" evidence="6">
    <location>
        <begin position="1"/>
        <end position="34"/>
    </location>
</feature>
<dbReference type="SUPFAM" id="SSF53474">
    <property type="entry name" value="alpha/beta-Hydrolases"/>
    <property type="match status" value="1"/>
</dbReference>
<protein>
    <submittedName>
        <fullName evidence="8">Transmembrane and coiled-coil domain-containing protein 4</fullName>
    </submittedName>
</protein>
<accession>A0A6G1S5V8</accession>
<reference evidence="8" key="1">
    <citation type="submission" date="2018-10" db="EMBL/GenBank/DDBJ databases">
        <title>Transcriptome assembly of Aceria tosichella (Wheat curl mite) Type 2.</title>
        <authorList>
            <person name="Scully E.D."/>
            <person name="Geib S.M."/>
            <person name="Palmer N.A."/>
            <person name="Gupta A.K."/>
            <person name="Sarath G."/>
            <person name="Tatineni S."/>
        </authorList>
    </citation>
    <scope>NUCLEOTIDE SEQUENCE</scope>
    <source>
        <strain evidence="8">LincolnNE</strain>
    </source>
</reference>
<proteinExistence type="inferred from homology"/>
<comment type="similarity">
    <text evidence="2">Belongs to the TMCO4 family.</text>
</comment>
<gene>
    <name evidence="8" type="primary">TMCO4</name>
    <name evidence="8" type="ORF">g.1854</name>
</gene>
<dbReference type="EMBL" id="GGYP01000562">
    <property type="protein sequence ID" value="MDE45333.1"/>
    <property type="molecule type" value="Transcribed_RNA"/>
</dbReference>
<evidence type="ECO:0000256" key="7">
    <source>
        <dbReference type="SAM" id="Phobius"/>
    </source>
</evidence>
<dbReference type="Pfam" id="PF05277">
    <property type="entry name" value="DUF726"/>
    <property type="match status" value="1"/>
</dbReference>
<evidence type="ECO:0000256" key="4">
    <source>
        <dbReference type="ARBA" id="ARBA00022989"/>
    </source>
</evidence>
<dbReference type="PANTHER" id="PTHR17920">
    <property type="entry name" value="TRANSMEMBRANE AND COILED-COIL DOMAIN-CONTAINING PROTEIN 4 TMCO4"/>
    <property type="match status" value="1"/>
</dbReference>
<organism evidence="8">
    <name type="scientific">Aceria tosichella</name>
    <name type="common">wheat curl mite</name>
    <dbReference type="NCBI Taxonomy" id="561515"/>
    <lineage>
        <taxon>Eukaryota</taxon>
        <taxon>Metazoa</taxon>
        <taxon>Ecdysozoa</taxon>
        <taxon>Arthropoda</taxon>
        <taxon>Chelicerata</taxon>
        <taxon>Arachnida</taxon>
        <taxon>Acari</taxon>
        <taxon>Acariformes</taxon>
        <taxon>Trombidiformes</taxon>
        <taxon>Prostigmata</taxon>
        <taxon>Eupodina</taxon>
        <taxon>Eriophyoidea</taxon>
        <taxon>Eriophyidae</taxon>
        <taxon>Eriophyinae</taxon>
        <taxon>Aceriini</taxon>
        <taxon>Aceria</taxon>
    </lineage>
</organism>
<dbReference type="InterPro" id="IPR007941">
    <property type="entry name" value="DUF726"/>
</dbReference>